<dbReference type="PRINTS" id="PR00411">
    <property type="entry name" value="PNDRDTASEI"/>
</dbReference>
<name>A0A1B7LFQ6_9FIRM</name>
<keyword evidence="2" id="KW-0285">Flavoprotein</keyword>
<dbReference type="GO" id="GO:0016491">
    <property type="term" value="F:oxidoreductase activity"/>
    <property type="evidence" value="ECO:0007669"/>
    <property type="project" value="InterPro"/>
</dbReference>
<evidence type="ECO:0000256" key="1">
    <source>
        <dbReference type="ARBA" id="ARBA00001974"/>
    </source>
</evidence>
<dbReference type="InterPro" id="IPR041575">
    <property type="entry name" value="Rubredoxin_C"/>
</dbReference>
<feature type="domain" description="NADH-rubredoxin oxidoreductase C-terminal" evidence="5">
    <location>
        <begin position="309"/>
        <end position="374"/>
    </location>
</feature>
<accession>A0A1B7LFQ6</accession>
<dbReference type="EMBL" id="LYVF01000118">
    <property type="protein sequence ID" value="OAT82975.1"/>
    <property type="molecule type" value="Genomic_DNA"/>
</dbReference>
<keyword evidence="3" id="KW-0274">FAD</keyword>
<evidence type="ECO:0008006" key="8">
    <source>
        <dbReference type="Google" id="ProtNLM"/>
    </source>
</evidence>
<evidence type="ECO:0000313" key="7">
    <source>
        <dbReference type="Proteomes" id="UP000078532"/>
    </source>
</evidence>
<dbReference type="AlphaFoldDB" id="A0A1B7LFQ6"/>
<dbReference type="PRINTS" id="PR00368">
    <property type="entry name" value="FADPNR"/>
</dbReference>
<reference evidence="6 7" key="1">
    <citation type="submission" date="2016-04" db="EMBL/GenBank/DDBJ databases">
        <authorList>
            <person name="Evans L.H."/>
            <person name="Alamgir A."/>
            <person name="Owens N."/>
            <person name="Weber N.D."/>
            <person name="Virtaneva K."/>
            <person name="Barbian K."/>
            <person name="Babar A."/>
            <person name="Rosenke K."/>
        </authorList>
    </citation>
    <scope>NUCLEOTIDE SEQUENCE [LARGE SCALE GENOMIC DNA]</scope>
    <source>
        <strain evidence="6 7">LMa1</strain>
    </source>
</reference>
<comment type="cofactor">
    <cofactor evidence="1">
        <name>FAD</name>
        <dbReference type="ChEBI" id="CHEBI:57692"/>
    </cofactor>
</comment>
<gene>
    <name evidence="6" type="ORF">A6M21_08375</name>
</gene>
<keyword evidence="7" id="KW-1185">Reference proteome</keyword>
<dbReference type="Gene3D" id="3.30.390.30">
    <property type="match status" value="1"/>
</dbReference>
<dbReference type="Gene3D" id="3.50.50.60">
    <property type="entry name" value="FAD/NAD(P)-binding domain"/>
    <property type="match status" value="2"/>
</dbReference>
<evidence type="ECO:0000256" key="3">
    <source>
        <dbReference type="ARBA" id="ARBA00022827"/>
    </source>
</evidence>
<dbReference type="Pfam" id="PF07992">
    <property type="entry name" value="Pyr_redox_2"/>
    <property type="match status" value="1"/>
</dbReference>
<dbReference type="PANTHER" id="PTHR43429">
    <property type="entry name" value="PYRIDINE NUCLEOTIDE-DISULFIDE OXIDOREDUCTASE DOMAIN-CONTAINING"/>
    <property type="match status" value="1"/>
</dbReference>
<dbReference type="Proteomes" id="UP000078532">
    <property type="component" value="Unassembled WGS sequence"/>
</dbReference>
<dbReference type="SUPFAM" id="SSF51905">
    <property type="entry name" value="FAD/NAD(P)-binding domain"/>
    <property type="match status" value="1"/>
</dbReference>
<protein>
    <recommendedName>
        <fullName evidence="8">Pyridine nucleotide-disulfide oxidoreductase</fullName>
    </recommendedName>
</protein>
<dbReference type="InterPro" id="IPR016156">
    <property type="entry name" value="FAD/NAD-linked_Rdtase_dimer_sf"/>
</dbReference>
<dbReference type="PANTHER" id="PTHR43429:SF3">
    <property type="entry name" value="NITRITE REDUCTASE [NAD(P)H]"/>
    <property type="match status" value="1"/>
</dbReference>
<dbReference type="InterPro" id="IPR023753">
    <property type="entry name" value="FAD/NAD-binding_dom"/>
</dbReference>
<evidence type="ECO:0000259" key="5">
    <source>
        <dbReference type="Pfam" id="PF18267"/>
    </source>
</evidence>
<dbReference type="Pfam" id="PF18267">
    <property type="entry name" value="Rubredoxin_C"/>
    <property type="match status" value="1"/>
</dbReference>
<dbReference type="InterPro" id="IPR036188">
    <property type="entry name" value="FAD/NAD-bd_sf"/>
</dbReference>
<comment type="caution">
    <text evidence="6">The sequence shown here is derived from an EMBL/GenBank/DDBJ whole genome shotgun (WGS) entry which is preliminary data.</text>
</comment>
<dbReference type="InterPro" id="IPR050260">
    <property type="entry name" value="FAD-bd_OxRdtase"/>
</dbReference>
<evidence type="ECO:0000256" key="2">
    <source>
        <dbReference type="ARBA" id="ARBA00022630"/>
    </source>
</evidence>
<evidence type="ECO:0000259" key="4">
    <source>
        <dbReference type="Pfam" id="PF07992"/>
    </source>
</evidence>
<organism evidence="6 7">
    <name type="scientific">Desulfotomaculum copahuensis</name>
    <dbReference type="NCBI Taxonomy" id="1838280"/>
    <lineage>
        <taxon>Bacteria</taxon>
        <taxon>Bacillati</taxon>
        <taxon>Bacillota</taxon>
        <taxon>Clostridia</taxon>
        <taxon>Eubacteriales</taxon>
        <taxon>Desulfotomaculaceae</taxon>
        <taxon>Desulfotomaculum</taxon>
    </lineage>
</organism>
<feature type="domain" description="FAD/NAD(P)-binding" evidence="4">
    <location>
        <begin position="2"/>
        <end position="290"/>
    </location>
</feature>
<sequence>MVIAGNGVAAVTAAEAARNRDEKCAIHILGGEPYLAYYRPRLSHGLGKRIQVDKILVHPPAWYEERRIDVHLNTKVTALDLTNNRVVASTGGVFPFTALILAQGSHSFLPPAPGNQLPGVFTLRSYDDLRALESYGQDARRAVIAGGGPLGLEVAWALRQWGKEVLVLERSEWLLRRQLDERGAAVLQEIVAGKGVQVLTNAAIEEITGTEKVTGVRLQSGETLSADLVIFSTGVVCNTELFKDTGINVNRGVVVDEFMQTSRNGVYAAGDVAEFNGRVYGLWPVALEQGRVAGTNAAGGGMRYREIPPSNALMVMETALFSVGRPAGERELADDWGAAGYRKLFFDGENRLTGGILIGEIKDGQKIKTALEKGFKLPADTAGTPSVDQVLAMM</sequence>
<evidence type="ECO:0000313" key="6">
    <source>
        <dbReference type="EMBL" id="OAT82975.1"/>
    </source>
</evidence>
<proteinExistence type="predicted"/>
<dbReference type="STRING" id="1838280.A6M21_08375"/>